<evidence type="ECO:0000313" key="2">
    <source>
        <dbReference type="EMBL" id="GAX58265.1"/>
    </source>
</evidence>
<organism evidence="2 3">
    <name type="scientific">Streptomyces olivochromogenes</name>
    <dbReference type="NCBI Taxonomy" id="1963"/>
    <lineage>
        <taxon>Bacteria</taxon>
        <taxon>Bacillati</taxon>
        <taxon>Actinomycetota</taxon>
        <taxon>Actinomycetes</taxon>
        <taxon>Kitasatosporales</taxon>
        <taxon>Streptomycetaceae</taxon>
        <taxon>Streptomyces</taxon>
    </lineage>
</organism>
<dbReference type="AlphaFoldDB" id="A0A250VVY9"/>
<gene>
    <name evidence="2" type="ORF">SO3561_09836</name>
</gene>
<reference evidence="3" key="1">
    <citation type="submission" date="2017-05" db="EMBL/GenBank/DDBJ databases">
        <title>Streptomyces olivochromogenes NBRC 3561 whole genome shotgun sequence.</title>
        <authorList>
            <person name="Dohra H."/>
            <person name="Kodani S."/>
        </authorList>
    </citation>
    <scope>NUCLEOTIDE SEQUENCE [LARGE SCALE GENOMIC DNA]</scope>
    <source>
        <strain evidence="3">NBRC 3561</strain>
    </source>
</reference>
<dbReference type="STRING" id="1963.AQJ27_46765"/>
<protein>
    <submittedName>
        <fullName evidence="2">Peptidase</fullName>
    </submittedName>
</protein>
<proteinExistence type="predicted"/>
<feature type="domain" description="Peptidase S33 tripeptidyl aminopeptidase-like C-terminal" evidence="1">
    <location>
        <begin position="12"/>
        <end position="115"/>
    </location>
</feature>
<dbReference type="SUPFAM" id="SSF53474">
    <property type="entry name" value="alpha/beta-Hydrolases"/>
    <property type="match status" value="1"/>
</dbReference>
<dbReference type="EMBL" id="BDQI01000048">
    <property type="protein sequence ID" value="GAX58265.1"/>
    <property type="molecule type" value="Genomic_DNA"/>
</dbReference>
<dbReference type="Pfam" id="PF08386">
    <property type="entry name" value="Abhydrolase_4"/>
    <property type="match status" value="1"/>
</dbReference>
<sequence length="116" mass="12138">MKAKLPEFRKASPVFGESGAWSLLECTDWPVKGEAKNPQVAAKGSAPILLVGNTGDPAIPYAGTRRMADELGKGVGIELTYKGQGHGAYGTNTCVTKAVNAYLLDGKVPKDGVVCM</sequence>
<accession>A0A250VVY9</accession>
<dbReference type="InterPro" id="IPR029058">
    <property type="entry name" value="AB_hydrolase_fold"/>
</dbReference>
<evidence type="ECO:0000259" key="1">
    <source>
        <dbReference type="Pfam" id="PF08386"/>
    </source>
</evidence>
<keyword evidence="3" id="KW-1185">Reference proteome</keyword>
<evidence type="ECO:0000313" key="3">
    <source>
        <dbReference type="Proteomes" id="UP000217446"/>
    </source>
</evidence>
<dbReference type="InterPro" id="IPR013595">
    <property type="entry name" value="Pept_S33_TAP-like_C"/>
</dbReference>
<dbReference type="Proteomes" id="UP000217446">
    <property type="component" value="Unassembled WGS sequence"/>
</dbReference>
<comment type="caution">
    <text evidence="2">The sequence shown here is derived from an EMBL/GenBank/DDBJ whole genome shotgun (WGS) entry which is preliminary data.</text>
</comment>
<dbReference type="Gene3D" id="3.40.50.1820">
    <property type="entry name" value="alpha/beta hydrolase"/>
    <property type="match status" value="1"/>
</dbReference>
<name>A0A250VVY9_STROL</name>